<organism evidence="5">
    <name type="scientific">freshwater metagenome</name>
    <dbReference type="NCBI Taxonomy" id="449393"/>
    <lineage>
        <taxon>unclassified sequences</taxon>
        <taxon>metagenomes</taxon>
        <taxon>ecological metagenomes</taxon>
    </lineage>
</organism>
<evidence type="ECO:0000256" key="3">
    <source>
        <dbReference type="ARBA" id="ARBA00022679"/>
    </source>
</evidence>
<keyword evidence="3" id="KW-0808">Transferase</keyword>
<dbReference type="SUPFAM" id="SSF53335">
    <property type="entry name" value="S-adenosyl-L-methionine-dependent methyltransferases"/>
    <property type="match status" value="1"/>
</dbReference>
<dbReference type="AlphaFoldDB" id="A0A6J7GXD3"/>
<dbReference type="GO" id="GO:0032259">
    <property type="term" value="P:methylation"/>
    <property type="evidence" value="ECO:0007669"/>
    <property type="project" value="UniProtKB-KW"/>
</dbReference>
<evidence type="ECO:0000256" key="4">
    <source>
        <dbReference type="ARBA" id="ARBA00023128"/>
    </source>
</evidence>
<comment type="subcellular location">
    <subcellularLocation>
        <location evidence="1">Mitochondrion</location>
    </subcellularLocation>
</comment>
<evidence type="ECO:0000256" key="1">
    <source>
        <dbReference type="ARBA" id="ARBA00004173"/>
    </source>
</evidence>
<protein>
    <submittedName>
        <fullName evidence="5">Unannotated protein</fullName>
    </submittedName>
</protein>
<dbReference type="InterPro" id="IPR003788">
    <property type="entry name" value="NDUFAF7"/>
</dbReference>
<dbReference type="GO" id="GO:0008168">
    <property type="term" value="F:methyltransferase activity"/>
    <property type="evidence" value="ECO:0007669"/>
    <property type="project" value="UniProtKB-KW"/>
</dbReference>
<name>A0A6J7GXD3_9ZZZZ</name>
<dbReference type="GO" id="GO:0005739">
    <property type="term" value="C:mitochondrion"/>
    <property type="evidence" value="ECO:0007669"/>
    <property type="project" value="UniProtKB-SubCell"/>
</dbReference>
<evidence type="ECO:0000256" key="2">
    <source>
        <dbReference type="ARBA" id="ARBA00022603"/>
    </source>
</evidence>
<keyword evidence="2" id="KW-0489">Methyltransferase</keyword>
<sequence length="327" mass="35857">METWRSAWERANLEFYSREKPADHFRTSTSYPDIIGPAFLVLLDAHTTSEALQIVDVGGGDGHLLSAMRAAWIESGRDPALLTCTLVDVRAAETPDVVTVVGDARTCLNEIFPHGIRGLLIAHEWLDDIPCEVVEVDDRGARRLVLVDAKSGKESLGPALDDPAATRDFGFDERGIDWLDTWWPIAHPGSRAEVGITRDDAWRTCIGLVTEGVALMVDYAHTRETRDSQGSLAGYVSGRRVAPIPDGGCNVTAHVAVDALADVSPRARRRMRSQREALEHVRLPDDPLVRLRAKGRLATLRAANGLGNFTWLEHHAGSPPRHATMTS</sequence>
<dbReference type="Gene3D" id="3.40.50.12710">
    <property type="match status" value="1"/>
</dbReference>
<dbReference type="EMBL" id="CAFBMR010000016">
    <property type="protein sequence ID" value="CAB4908910.1"/>
    <property type="molecule type" value="Genomic_DNA"/>
</dbReference>
<keyword evidence="4" id="KW-0496">Mitochondrion</keyword>
<proteinExistence type="predicted"/>
<dbReference type="InterPro" id="IPR038375">
    <property type="entry name" value="NDUFAF7_sf"/>
</dbReference>
<dbReference type="InterPro" id="IPR029063">
    <property type="entry name" value="SAM-dependent_MTases_sf"/>
</dbReference>
<evidence type="ECO:0000313" key="5">
    <source>
        <dbReference type="EMBL" id="CAB4908910.1"/>
    </source>
</evidence>
<gene>
    <name evidence="5" type="ORF">UFOPK3610_00643</name>
</gene>
<reference evidence="5" key="1">
    <citation type="submission" date="2020-05" db="EMBL/GenBank/DDBJ databases">
        <authorList>
            <person name="Chiriac C."/>
            <person name="Salcher M."/>
            <person name="Ghai R."/>
            <person name="Kavagutti S V."/>
        </authorList>
    </citation>
    <scope>NUCLEOTIDE SEQUENCE</scope>
</reference>
<dbReference type="Pfam" id="PF02636">
    <property type="entry name" value="Methyltransf_28"/>
    <property type="match status" value="1"/>
</dbReference>
<accession>A0A6J7GXD3</accession>